<organism evidence="3 4">
    <name type="scientific">Aeromicrobium panaciterrae</name>
    <dbReference type="NCBI Taxonomy" id="363861"/>
    <lineage>
        <taxon>Bacteria</taxon>
        <taxon>Bacillati</taxon>
        <taxon>Actinomycetota</taxon>
        <taxon>Actinomycetes</taxon>
        <taxon>Propionibacteriales</taxon>
        <taxon>Nocardioidaceae</taxon>
        <taxon>Aeromicrobium</taxon>
    </lineage>
</organism>
<feature type="domain" description="Barstar (barnase inhibitor)" evidence="2">
    <location>
        <begin position="38"/>
        <end position="118"/>
    </location>
</feature>
<dbReference type="RefSeq" id="WP_309970329.1">
    <property type="nucleotide sequence ID" value="NZ_JAVDWH010000001.1"/>
</dbReference>
<protein>
    <submittedName>
        <fullName evidence="3">RNAse (Barnase) inhibitor barstar</fullName>
    </submittedName>
</protein>
<gene>
    <name evidence="3" type="ORF">J2X11_002011</name>
</gene>
<evidence type="ECO:0000259" key="2">
    <source>
        <dbReference type="Pfam" id="PF01337"/>
    </source>
</evidence>
<proteinExistence type="inferred from homology"/>
<evidence type="ECO:0000313" key="4">
    <source>
        <dbReference type="Proteomes" id="UP001257739"/>
    </source>
</evidence>
<dbReference type="Gene3D" id="3.30.370.10">
    <property type="entry name" value="Barstar-like"/>
    <property type="match status" value="1"/>
</dbReference>
<evidence type="ECO:0000313" key="3">
    <source>
        <dbReference type="EMBL" id="MDR7087172.1"/>
    </source>
</evidence>
<dbReference type="InterPro" id="IPR035905">
    <property type="entry name" value="Barstar-like_sf"/>
</dbReference>
<reference evidence="3 4" key="1">
    <citation type="submission" date="2023-07" db="EMBL/GenBank/DDBJ databases">
        <title>Sorghum-associated microbial communities from plants grown in Nebraska, USA.</title>
        <authorList>
            <person name="Schachtman D."/>
        </authorList>
    </citation>
    <scope>NUCLEOTIDE SEQUENCE [LARGE SCALE GENOMIC DNA]</scope>
    <source>
        <strain evidence="3 4">BE248</strain>
    </source>
</reference>
<comment type="caution">
    <text evidence="3">The sequence shown here is derived from an EMBL/GenBank/DDBJ whole genome shotgun (WGS) entry which is preliminary data.</text>
</comment>
<evidence type="ECO:0000256" key="1">
    <source>
        <dbReference type="ARBA" id="ARBA00006845"/>
    </source>
</evidence>
<dbReference type="SUPFAM" id="SSF52038">
    <property type="entry name" value="Barstar-related"/>
    <property type="match status" value="1"/>
</dbReference>
<keyword evidence="4" id="KW-1185">Reference proteome</keyword>
<dbReference type="Pfam" id="PF01337">
    <property type="entry name" value="Barstar"/>
    <property type="match status" value="1"/>
</dbReference>
<dbReference type="Proteomes" id="UP001257739">
    <property type="component" value="Unassembled WGS sequence"/>
</dbReference>
<accession>A0ABU1UPS2</accession>
<sequence>MTASYTSLLEGSTSPGLFSWRGDPERDLVGEAETAGWRALHLDTTDVHSVEAFYDEVTTAWGLPSWFGRNLDALFDVLGDLTVTPLVLVWDGLRELSAIDPMQAAAVLDVLRDAAGQATSFAVIVRDDLGVSEFDGLL</sequence>
<name>A0ABU1UPS2_9ACTN</name>
<comment type="similarity">
    <text evidence="1">Belongs to the barstar family.</text>
</comment>
<dbReference type="EMBL" id="JAVDWH010000001">
    <property type="protein sequence ID" value="MDR7087172.1"/>
    <property type="molecule type" value="Genomic_DNA"/>
</dbReference>
<dbReference type="InterPro" id="IPR000468">
    <property type="entry name" value="Barstar"/>
</dbReference>